<keyword evidence="2" id="KW-1185">Reference proteome</keyword>
<dbReference type="AlphaFoldDB" id="A0A7W6HDH7"/>
<proteinExistence type="predicted"/>
<dbReference type="Proteomes" id="UP000588647">
    <property type="component" value="Unassembled WGS sequence"/>
</dbReference>
<sequence length="141" mass="16325">MNDWYWAARRDGPSGDAFVIAEGKEALWPRVRAEIDANEQCMWMPIHEGRAQPELSHILDLALTVVPTYRVNHNRFVFEAAKIPSFAHFLRESRREISEYVSNSAYADELVRLEPYTEEARKRLGDIVSETLGINDDWFQG</sequence>
<dbReference type="EMBL" id="JACIEM010000003">
    <property type="protein sequence ID" value="MBB4003224.1"/>
    <property type="molecule type" value="Genomic_DNA"/>
</dbReference>
<dbReference type="RefSeq" id="WP_183208110.1">
    <property type="nucleotide sequence ID" value="NZ_JAAAMM010000003.1"/>
</dbReference>
<organism evidence="1 2">
    <name type="scientific">Aurantimonas endophytica</name>
    <dbReference type="NCBI Taxonomy" id="1522175"/>
    <lineage>
        <taxon>Bacteria</taxon>
        <taxon>Pseudomonadati</taxon>
        <taxon>Pseudomonadota</taxon>
        <taxon>Alphaproteobacteria</taxon>
        <taxon>Hyphomicrobiales</taxon>
        <taxon>Aurantimonadaceae</taxon>
        <taxon>Aurantimonas</taxon>
    </lineage>
</organism>
<reference evidence="1 2" key="1">
    <citation type="submission" date="2020-08" db="EMBL/GenBank/DDBJ databases">
        <title>Genomic Encyclopedia of Type Strains, Phase IV (KMG-IV): sequencing the most valuable type-strain genomes for metagenomic binning, comparative biology and taxonomic classification.</title>
        <authorList>
            <person name="Goeker M."/>
        </authorList>
    </citation>
    <scope>NUCLEOTIDE SEQUENCE [LARGE SCALE GENOMIC DNA]</scope>
    <source>
        <strain evidence="1 2">DSM 103570</strain>
    </source>
</reference>
<evidence type="ECO:0000313" key="1">
    <source>
        <dbReference type="EMBL" id="MBB4003224.1"/>
    </source>
</evidence>
<name>A0A7W6HDH7_9HYPH</name>
<protein>
    <submittedName>
        <fullName evidence="1">Uncharacterized protein</fullName>
    </submittedName>
</protein>
<gene>
    <name evidence="1" type="ORF">GGR03_002305</name>
</gene>
<accession>A0A7W6HDH7</accession>
<evidence type="ECO:0000313" key="2">
    <source>
        <dbReference type="Proteomes" id="UP000588647"/>
    </source>
</evidence>
<comment type="caution">
    <text evidence="1">The sequence shown here is derived from an EMBL/GenBank/DDBJ whole genome shotgun (WGS) entry which is preliminary data.</text>
</comment>